<evidence type="ECO:0000313" key="11">
    <source>
        <dbReference type="Proteomes" id="UP000317238"/>
    </source>
</evidence>
<evidence type="ECO:0000256" key="5">
    <source>
        <dbReference type="ARBA" id="ARBA00058766"/>
    </source>
</evidence>
<dbReference type="PANTHER" id="PTHR30097:SF4">
    <property type="entry name" value="SLR6042 PROTEIN"/>
    <property type="match status" value="1"/>
</dbReference>
<evidence type="ECO:0000256" key="2">
    <source>
        <dbReference type="ARBA" id="ARBA00022448"/>
    </source>
</evidence>
<evidence type="ECO:0000256" key="4">
    <source>
        <dbReference type="ARBA" id="ARBA00043263"/>
    </source>
</evidence>
<dbReference type="GO" id="GO:0046686">
    <property type="term" value="P:response to cadmium ion"/>
    <property type="evidence" value="ECO:0007669"/>
    <property type="project" value="UniProtKB-KW"/>
</dbReference>
<dbReference type="Pfam" id="PF25975">
    <property type="entry name" value="CzcB_C"/>
    <property type="match status" value="1"/>
</dbReference>
<dbReference type="GO" id="GO:0022857">
    <property type="term" value="F:transmembrane transporter activity"/>
    <property type="evidence" value="ECO:0007669"/>
    <property type="project" value="InterPro"/>
</dbReference>
<dbReference type="FunFam" id="2.40.420.20:FF:000006">
    <property type="entry name" value="RND family efflux transporter MFP subunit"/>
    <property type="match status" value="1"/>
</dbReference>
<feature type="compositionally biased region" description="Acidic residues" evidence="6">
    <location>
        <begin position="290"/>
        <end position="299"/>
    </location>
</feature>
<dbReference type="Proteomes" id="UP000317238">
    <property type="component" value="Unassembled WGS sequence"/>
</dbReference>
<gene>
    <name evidence="10" type="primary">czcB_1</name>
    <name evidence="10" type="ORF">Pan14r_07160</name>
</gene>
<dbReference type="EMBL" id="SJPL01000001">
    <property type="protein sequence ID" value="TWT68471.1"/>
    <property type="molecule type" value="Genomic_DNA"/>
</dbReference>
<dbReference type="GO" id="GO:0060003">
    <property type="term" value="P:copper ion export"/>
    <property type="evidence" value="ECO:0007669"/>
    <property type="project" value="TreeGrafter"/>
</dbReference>
<evidence type="ECO:0000259" key="7">
    <source>
        <dbReference type="Pfam" id="PF25954"/>
    </source>
</evidence>
<feature type="domain" description="CzcB-like C-terminal circularly permuted SH3-like" evidence="9">
    <location>
        <begin position="426"/>
        <end position="485"/>
    </location>
</feature>
<accession>A0A5C5Y1G9</accession>
<dbReference type="GO" id="GO:0016020">
    <property type="term" value="C:membrane"/>
    <property type="evidence" value="ECO:0007669"/>
    <property type="project" value="InterPro"/>
</dbReference>
<dbReference type="InterPro" id="IPR006143">
    <property type="entry name" value="RND_pump_MFP"/>
</dbReference>
<dbReference type="AlphaFoldDB" id="A0A5C5Y1G9"/>
<dbReference type="PANTHER" id="PTHR30097">
    <property type="entry name" value="CATION EFFLUX SYSTEM PROTEIN CUSB"/>
    <property type="match status" value="1"/>
</dbReference>
<name>A0A5C5Y1G9_9PLAN</name>
<keyword evidence="11" id="KW-1185">Reference proteome</keyword>
<evidence type="ECO:0000313" key="10">
    <source>
        <dbReference type="EMBL" id="TWT68471.1"/>
    </source>
</evidence>
<comment type="function">
    <text evidence="5">CzcA and CzcB together would act in zinc efflux nearly as effectively as the complete czc efflux system (CzcABC). The CzcB protein is thought to funnel zinc cations to the CzcA transport protein.</text>
</comment>
<dbReference type="Pfam" id="PF25954">
    <property type="entry name" value="Beta-barrel_RND_2"/>
    <property type="match status" value="1"/>
</dbReference>
<dbReference type="GO" id="GO:0015679">
    <property type="term" value="P:plasma membrane copper ion transport"/>
    <property type="evidence" value="ECO:0007669"/>
    <property type="project" value="TreeGrafter"/>
</dbReference>
<dbReference type="InterPro" id="IPR058647">
    <property type="entry name" value="BSH_CzcB-like"/>
</dbReference>
<dbReference type="Gene3D" id="2.40.30.170">
    <property type="match status" value="1"/>
</dbReference>
<evidence type="ECO:0000259" key="8">
    <source>
        <dbReference type="Pfam" id="PF25973"/>
    </source>
</evidence>
<dbReference type="InterPro" id="IPR058792">
    <property type="entry name" value="Beta-barrel_RND_2"/>
</dbReference>
<evidence type="ECO:0000259" key="9">
    <source>
        <dbReference type="Pfam" id="PF25975"/>
    </source>
</evidence>
<keyword evidence="4" id="KW-0105">Cadmium resistance</keyword>
<evidence type="ECO:0000256" key="3">
    <source>
        <dbReference type="ARBA" id="ARBA00022833"/>
    </source>
</evidence>
<comment type="similarity">
    <text evidence="1">Belongs to the membrane fusion protein (MFP) (TC 8.A.1) family.</text>
</comment>
<proteinExistence type="inferred from homology"/>
<sequence length="494" mass="53422">MIGVGGLLAFTAYWQEQSPPSQTPSASVSGDASDETEVVQGSLVRLTAKKMAAAAIQIQTLQPTELIVTRTYPARFEYDQSLHVAINAPTDGILESIQVKPGDDVKSGQVIAIFRSPAIGQARNEWLRRLDEAELASNESDWKQTIRSGTLQLIERIEQRQAIEQIKAEMQDVTLGQYRGDLLMQYSQWLLADRLARSAGNIGQSGAVSGRVVQQRQASVDQAAASLSAAIESARFEVEQTARDATVRYQAAQRSVDLAAQQVANLTGQMPQRSSDLNQPGKASGVAEAGVDETGDADGSDLSRLVLRSTIDGVVQERRFAPTERVTAGQPMFVIADTSRLWVRADIRDDDVASVHVSPGDSVRLVPTSMPERALDASVHFMGRRLDPQTGTIPLVLTVPNDNEWFRPGQFARVSVPIQRIESALVVPESAVIDVDGSTSVFVRDGESFRAVGVQLGRTGRQGVQITEGLHAGDPVVTEGAFVLKSELLLEGEE</sequence>
<dbReference type="Gene3D" id="2.40.50.100">
    <property type="match status" value="1"/>
</dbReference>
<protein>
    <submittedName>
        <fullName evidence="10">Cobalt-zinc-cadmium resistance protein CzcB</fullName>
    </submittedName>
</protein>
<keyword evidence="3" id="KW-0862">Zinc</keyword>
<dbReference type="InterPro" id="IPR051909">
    <property type="entry name" value="MFP_Cation_Efflux"/>
</dbReference>
<feature type="domain" description="CusB-like beta-barrel" evidence="7">
    <location>
        <begin position="341"/>
        <end position="416"/>
    </location>
</feature>
<evidence type="ECO:0000256" key="1">
    <source>
        <dbReference type="ARBA" id="ARBA00009477"/>
    </source>
</evidence>
<dbReference type="GO" id="GO:0030313">
    <property type="term" value="C:cell envelope"/>
    <property type="evidence" value="ECO:0007669"/>
    <property type="project" value="TreeGrafter"/>
</dbReference>
<feature type="domain" description="CzcB-like barrel-sandwich hybrid" evidence="8">
    <location>
        <begin position="85"/>
        <end position="337"/>
    </location>
</feature>
<dbReference type="FunFam" id="2.40.30.170:FF:000010">
    <property type="entry name" value="Efflux RND transporter periplasmic adaptor subunit"/>
    <property type="match status" value="1"/>
</dbReference>
<evidence type="ECO:0000256" key="6">
    <source>
        <dbReference type="SAM" id="MobiDB-lite"/>
    </source>
</evidence>
<reference evidence="10 11" key="1">
    <citation type="submission" date="2019-02" db="EMBL/GenBank/DDBJ databases">
        <title>Deep-cultivation of Planctomycetes and their phenomic and genomic characterization uncovers novel biology.</title>
        <authorList>
            <person name="Wiegand S."/>
            <person name="Jogler M."/>
            <person name="Boedeker C."/>
            <person name="Pinto D."/>
            <person name="Vollmers J."/>
            <person name="Rivas-Marin E."/>
            <person name="Kohn T."/>
            <person name="Peeters S.H."/>
            <person name="Heuer A."/>
            <person name="Rast P."/>
            <person name="Oberbeckmann S."/>
            <person name="Bunk B."/>
            <person name="Jeske O."/>
            <person name="Meyerdierks A."/>
            <person name="Storesund J.E."/>
            <person name="Kallscheuer N."/>
            <person name="Luecker S."/>
            <person name="Lage O.M."/>
            <person name="Pohl T."/>
            <person name="Merkel B.J."/>
            <person name="Hornburger P."/>
            <person name="Mueller R.-W."/>
            <person name="Bruemmer F."/>
            <person name="Labrenz M."/>
            <person name="Spormann A.M."/>
            <person name="Op Den Camp H."/>
            <person name="Overmann J."/>
            <person name="Amann R."/>
            <person name="Jetten M.S.M."/>
            <person name="Mascher T."/>
            <person name="Medema M.H."/>
            <person name="Devos D.P."/>
            <person name="Kaster A.-K."/>
            <person name="Ovreas L."/>
            <person name="Rohde M."/>
            <person name="Galperin M.Y."/>
            <person name="Jogler C."/>
        </authorList>
    </citation>
    <scope>NUCLEOTIDE SEQUENCE [LARGE SCALE GENOMIC DNA]</scope>
    <source>
        <strain evidence="10 11">Pan14r</strain>
    </source>
</reference>
<comment type="caution">
    <text evidence="10">The sequence shown here is derived from an EMBL/GenBank/DDBJ whole genome shotgun (WGS) entry which is preliminary data.</text>
</comment>
<dbReference type="Gene3D" id="2.40.420.20">
    <property type="match status" value="1"/>
</dbReference>
<dbReference type="NCBIfam" id="TIGR01730">
    <property type="entry name" value="RND_mfp"/>
    <property type="match status" value="1"/>
</dbReference>
<dbReference type="SUPFAM" id="SSF111369">
    <property type="entry name" value="HlyD-like secretion proteins"/>
    <property type="match status" value="1"/>
</dbReference>
<feature type="compositionally biased region" description="Polar residues" evidence="6">
    <location>
        <begin position="269"/>
        <end position="278"/>
    </location>
</feature>
<organism evidence="10 11">
    <name type="scientific">Crateriforma conspicua</name>
    <dbReference type="NCBI Taxonomy" id="2527996"/>
    <lineage>
        <taxon>Bacteria</taxon>
        <taxon>Pseudomonadati</taxon>
        <taxon>Planctomycetota</taxon>
        <taxon>Planctomycetia</taxon>
        <taxon>Planctomycetales</taxon>
        <taxon>Planctomycetaceae</taxon>
        <taxon>Crateriforma</taxon>
    </lineage>
</organism>
<dbReference type="InterPro" id="IPR058649">
    <property type="entry name" value="CzcB_C"/>
</dbReference>
<feature type="region of interest" description="Disordered" evidence="6">
    <location>
        <begin position="269"/>
        <end position="300"/>
    </location>
</feature>
<keyword evidence="2" id="KW-0813">Transport</keyword>
<dbReference type="Pfam" id="PF25973">
    <property type="entry name" value="BSH_CzcB"/>
    <property type="match status" value="1"/>
</dbReference>